<accession>A0AA38XPD6</accession>
<dbReference type="Proteomes" id="UP001172673">
    <property type="component" value="Unassembled WGS sequence"/>
</dbReference>
<proteinExistence type="predicted"/>
<protein>
    <recommendedName>
        <fullName evidence="2">Thioesterase domain-containing protein</fullName>
    </recommendedName>
</protein>
<dbReference type="SUPFAM" id="SSF54637">
    <property type="entry name" value="Thioesterase/thiol ester dehydrase-isomerase"/>
    <property type="match status" value="1"/>
</dbReference>
<organism evidence="3 4">
    <name type="scientific">Cladophialophora chaetospira</name>
    <dbReference type="NCBI Taxonomy" id="386627"/>
    <lineage>
        <taxon>Eukaryota</taxon>
        <taxon>Fungi</taxon>
        <taxon>Dikarya</taxon>
        <taxon>Ascomycota</taxon>
        <taxon>Pezizomycotina</taxon>
        <taxon>Eurotiomycetes</taxon>
        <taxon>Chaetothyriomycetidae</taxon>
        <taxon>Chaetothyriales</taxon>
        <taxon>Herpotrichiellaceae</taxon>
        <taxon>Cladophialophora</taxon>
    </lineage>
</organism>
<dbReference type="EMBL" id="JAPDRK010000001">
    <property type="protein sequence ID" value="KAJ9616679.1"/>
    <property type="molecule type" value="Genomic_DNA"/>
</dbReference>
<feature type="domain" description="Thioesterase" evidence="2">
    <location>
        <begin position="105"/>
        <end position="185"/>
    </location>
</feature>
<dbReference type="AlphaFoldDB" id="A0AA38XPD6"/>
<dbReference type="Gene3D" id="3.10.129.10">
    <property type="entry name" value="Hotdog Thioesterase"/>
    <property type="match status" value="1"/>
</dbReference>
<dbReference type="InterPro" id="IPR052061">
    <property type="entry name" value="PTE-AB_protein"/>
</dbReference>
<feature type="compositionally biased region" description="Low complexity" evidence="1">
    <location>
        <begin position="1"/>
        <end position="16"/>
    </location>
</feature>
<sequence>MPIEKPSPLSSLASNPADHDRAAPFRSIPWCRRLLDDKDYKVVTQDPRQPRYDGSTRGLIRHTLNNASTIEHFIALYKGPTAGSLHKYELRVLLTLNGGLDGWVGVCHGGVTATILDEIMSMLAQYYAHSHGKFQQSELTADLHVKFLRAVPTPSTMLVRAWMTSAEGRKMHVASEMKNAEGEVLATATSLFILSKGKL</sequence>
<name>A0AA38XPD6_9EURO</name>
<keyword evidence="4" id="KW-1185">Reference proteome</keyword>
<gene>
    <name evidence="3" type="ORF">H2200_000398</name>
</gene>
<dbReference type="Pfam" id="PF03061">
    <property type="entry name" value="4HBT"/>
    <property type="match status" value="1"/>
</dbReference>
<evidence type="ECO:0000313" key="4">
    <source>
        <dbReference type="Proteomes" id="UP001172673"/>
    </source>
</evidence>
<evidence type="ECO:0000313" key="3">
    <source>
        <dbReference type="EMBL" id="KAJ9616679.1"/>
    </source>
</evidence>
<evidence type="ECO:0000256" key="1">
    <source>
        <dbReference type="SAM" id="MobiDB-lite"/>
    </source>
</evidence>
<dbReference type="CDD" id="cd03443">
    <property type="entry name" value="PaaI_thioesterase"/>
    <property type="match status" value="1"/>
</dbReference>
<feature type="region of interest" description="Disordered" evidence="1">
    <location>
        <begin position="1"/>
        <end position="20"/>
    </location>
</feature>
<evidence type="ECO:0000259" key="2">
    <source>
        <dbReference type="Pfam" id="PF03061"/>
    </source>
</evidence>
<dbReference type="PANTHER" id="PTHR47260:SF3">
    <property type="entry name" value="THIOESTERASE FAMILY PROTEIN (AFU_ORTHOLOGUE AFUA_7G03960)"/>
    <property type="match status" value="1"/>
</dbReference>
<comment type="caution">
    <text evidence="3">The sequence shown here is derived from an EMBL/GenBank/DDBJ whole genome shotgun (WGS) entry which is preliminary data.</text>
</comment>
<dbReference type="InterPro" id="IPR006683">
    <property type="entry name" value="Thioestr_dom"/>
</dbReference>
<dbReference type="PANTHER" id="PTHR47260">
    <property type="entry name" value="UPF0644 PROTEIN PB2B4.06"/>
    <property type="match status" value="1"/>
</dbReference>
<dbReference type="InterPro" id="IPR029069">
    <property type="entry name" value="HotDog_dom_sf"/>
</dbReference>
<reference evidence="3" key="1">
    <citation type="submission" date="2022-10" db="EMBL/GenBank/DDBJ databases">
        <title>Culturing micro-colonial fungi from biological soil crusts in the Mojave desert and describing Neophaeococcomyces mojavensis, and introducing the new genera and species Taxawa tesnikishii.</title>
        <authorList>
            <person name="Kurbessoian T."/>
            <person name="Stajich J.E."/>
        </authorList>
    </citation>
    <scope>NUCLEOTIDE SEQUENCE</scope>
    <source>
        <strain evidence="3">TK_41</strain>
    </source>
</reference>